<dbReference type="EMBL" id="BMAO01001901">
    <property type="protein sequence ID" value="GFQ76812.1"/>
    <property type="molecule type" value="Genomic_DNA"/>
</dbReference>
<protein>
    <submittedName>
        <fullName evidence="1">Uncharacterized protein</fullName>
    </submittedName>
</protein>
<sequence length="88" mass="9721">MRDPTKRVCSAPLTTLATTSSVARAGRTQKPRGLFAAHLLFQKATPILESRTFARFQPSLSHLQGAAWMERARLGSLRGILRIALFSK</sequence>
<evidence type="ECO:0000313" key="2">
    <source>
        <dbReference type="Proteomes" id="UP000887116"/>
    </source>
</evidence>
<organism evidence="1 2">
    <name type="scientific">Trichonephila clavata</name>
    <name type="common">Joro spider</name>
    <name type="synonym">Nephila clavata</name>
    <dbReference type="NCBI Taxonomy" id="2740835"/>
    <lineage>
        <taxon>Eukaryota</taxon>
        <taxon>Metazoa</taxon>
        <taxon>Ecdysozoa</taxon>
        <taxon>Arthropoda</taxon>
        <taxon>Chelicerata</taxon>
        <taxon>Arachnida</taxon>
        <taxon>Araneae</taxon>
        <taxon>Araneomorphae</taxon>
        <taxon>Entelegynae</taxon>
        <taxon>Araneoidea</taxon>
        <taxon>Nephilidae</taxon>
        <taxon>Trichonephila</taxon>
    </lineage>
</organism>
<reference evidence="1" key="1">
    <citation type="submission" date="2020-07" db="EMBL/GenBank/DDBJ databases">
        <title>Multicomponent nature underlies the extraordinary mechanical properties of spider dragline silk.</title>
        <authorList>
            <person name="Kono N."/>
            <person name="Nakamura H."/>
            <person name="Mori M."/>
            <person name="Yoshida Y."/>
            <person name="Ohtoshi R."/>
            <person name="Malay A.D."/>
            <person name="Moran D.A.P."/>
            <person name="Tomita M."/>
            <person name="Numata K."/>
            <person name="Arakawa K."/>
        </authorList>
    </citation>
    <scope>NUCLEOTIDE SEQUENCE</scope>
</reference>
<comment type="caution">
    <text evidence="1">The sequence shown here is derived from an EMBL/GenBank/DDBJ whole genome shotgun (WGS) entry which is preliminary data.</text>
</comment>
<keyword evidence="2" id="KW-1185">Reference proteome</keyword>
<dbReference type="Proteomes" id="UP000887116">
    <property type="component" value="Unassembled WGS sequence"/>
</dbReference>
<gene>
    <name evidence="1" type="ORF">TNCT_311711</name>
</gene>
<evidence type="ECO:0000313" key="1">
    <source>
        <dbReference type="EMBL" id="GFQ76812.1"/>
    </source>
</evidence>
<name>A0A8X6FDS0_TRICU</name>
<dbReference type="AlphaFoldDB" id="A0A8X6FDS0"/>
<accession>A0A8X6FDS0</accession>
<proteinExistence type="predicted"/>